<evidence type="ECO:0000259" key="2">
    <source>
        <dbReference type="Pfam" id="PF07853"/>
    </source>
</evidence>
<evidence type="ECO:0000313" key="3">
    <source>
        <dbReference type="EMBL" id="RIJ51683.1"/>
    </source>
</evidence>
<sequence>MTTTAPLPLPTAARVAVVAPAVVVTLALGVAAVLLAPALPGRIAVHFSADGTPDGWGSPWLMLAIALALALGAVALAVAALRARDRRTAATVLLVVNLLAGSLATAWIALARAGSVGDGTLPMWWSVVFLGVGVVAAVIPMTVLVRAAGPVPAHDVPPLQVPATARVAWRGRTGSGWFGGIGAAVVVLGLVAAASAPVGDPAAAALTGIPLVVAGLAMLALARVDVTVDRRGLRVVSAWTRIPVMRVPLARIESAGWEDVSPGQWGGWGLRFSGRGVAYVTRSGPGLVVRLSGGRARLVTVADADRGAAVLGALLDARTARPAG</sequence>
<comment type="caution">
    <text evidence="3">The sequence shown here is derived from an EMBL/GenBank/DDBJ whole genome shotgun (WGS) entry which is preliminary data.</text>
</comment>
<feature type="domain" description="DUF1648" evidence="2">
    <location>
        <begin position="25"/>
        <end position="66"/>
    </location>
</feature>
<evidence type="ECO:0000256" key="1">
    <source>
        <dbReference type="SAM" id="Phobius"/>
    </source>
</evidence>
<keyword evidence="1" id="KW-0472">Membrane</keyword>
<keyword evidence="1" id="KW-0812">Transmembrane</keyword>
<protein>
    <submittedName>
        <fullName evidence="3">DUF1648 domain-containing protein</fullName>
    </submittedName>
</protein>
<organism evidence="3 4">
    <name type="scientific">Clavibacter lycopersici</name>
    <dbReference type="NCBI Taxonomy" id="2301718"/>
    <lineage>
        <taxon>Bacteria</taxon>
        <taxon>Bacillati</taxon>
        <taxon>Actinomycetota</taxon>
        <taxon>Actinomycetes</taxon>
        <taxon>Micrococcales</taxon>
        <taxon>Microbacteriaceae</taxon>
        <taxon>Clavibacter</taxon>
    </lineage>
</organism>
<dbReference type="RefSeq" id="WP_119455512.1">
    <property type="nucleotide sequence ID" value="NZ_QWGT01000091.1"/>
</dbReference>
<feature type="transmembrane region" description="Helical" evidence="1">
    <location>
        <begin position="12"/>
        <end position="39"/>
    </location>
</feature>
<dbReference type="AlphaFoldDB" id="A0A399TCF0"/>
<dbReference type="Proteomes" id="UP000266484">
    <property type="component" value="Unassembled WGS sequence"/>
</dbReference>
<feature type="transmembrane region" description="Helical" evidence="1">
    <location>
        <begin position="176"/>
        <end position="196"/>
    </location>
</feature>
<feature type="transmembrane region" description="Helical" evidence="1">
    <location>
        <begin position="59"/>
        <end position="81"/>
    </location>
</feature>
<keyword evidence="1" id="KW-1133">Transmembrane helix</keyword>
<gene>
    <name evidence="3" type="ORF">DZG00_07890</name>
</gene>
<feature type="transmembrane region" description="Helical" evidence="1">
    <location>
        <begin position="202"/>
        <end position="224"/>
    </location>
</feature>
<dbReference type="Pfam" id="PF07853">
    <property type="entry name" value="DUF1648"/>
    <property type="match status" value="1"/>
</dbReference>
<feature type="transmembrane region" description="Helical" evidence="1">
    <location>
        <begin position="88"/>
        <end position="111"/>
    </location>
</feature>
<dbReference type="InterPro" id="IPR012867">
    <property type="entry name" value="DUF1648"/>
</dbReference>
<reference evidence="3 4" key="1">
    <citation type="submission" date="2018-08" db="EMBL/GenBank/DDBJ databases">
        <title>Genome Sequence of Clavibacter michiganensis Subspecies type strains, and the Atypical Peach-Colored Strains Isolated from Tomato.</title>
        <authorList>
            <person name="Osdaghi E."/>
            <person name="Portier P."/>
            <person name="Briand M."/>
            <person name="Jacques M.-A."/>
        </authorList>
    </citation>
    <scope>NUCLEOTIDE SEQUENCE [LARGE SCALE GENOMIC DNA]</scope>
    <source>
        <strain evidence="3 4">CFBP 8615</strain>
    </source>
</reference>
<proteinExistence type="predicted"/>
<accession>A0A399TCF0</accession>
<keyword evidence="4" id="KW-1185">Reference proteome</keyword>
<name>A0A399TCF0_9MICO</name>
<feature type="transmembrane region" description="Helical" evidence="1">
    <location>
        <begin position="123"/>
        <end position="145"/>
    </location>
</feature>
<dbReference type="EMBL" id="QWGT01000091">
    <property type="protein sequence ID" value="RIJ51683.1"/>
    <property type="molecule type" value="Genomic_DNA"/>
</dbReference>
<evidence type="ECO:0000313" key="4">
    <source>
        <dbReference type="Proteomes" id="UP000266484"/>
    </source>
</evidence>